<dbReference type="InterPro" id="IPR052336">
    <property type="entry name" value="MlaD_Phospholipid_Transporter"/>
</dbReference>
<dbReference type="PANTHER" id="PTHR33371:SF18">
    <property type="entry name" value="MCE-FAMILY PROTEIN MCE3C"/>
    <property type="match status" value="1"/>
</dbReference>
<dbReference type="STRING" id="56689.GCA_001291445_04999"/>
<evidence type="ECO:0000256" key="1">
    <source>
        <dbReference type="SAM" id="Phobius"/>
    </source>
</evidence>
<accession>A0A1A3GX33</accession>
<keyword evidence="1" id="KW-1133">Transmembrane helix</keyword>
<dbReference type="GO" id="GO:0005576">
    <property type="term" value="C:extracellular region"/>
    <property type="evidence" value="ECO:0007669"/>
    <property type="project" value="TreeGrafter"/>
</dbReference>
<gene>
    <name evidence="4" type="ORF">A5630_24530</name>
</gene>
<name>A0A1A3GX33_MYCMU</name>
<dbReference type="InterPro" id="IPR024516">
    <property type="entry name" value="Mce_C"/>
</dbReference>
<comment type="caution">
    <text evidence="4">The sequence shown here is derived from an EMBL/GenBank/DDBJ whole genome shotgun (WGS) entry which is preliminary data.</text>
</comment>
<proteinExistence type="predicted"/>
<evidence type="ECO:0000259" key="3">
    <source>
        <dbReference type="Pfam" id="PF11887"/>
    </source>
</evidence>
<evidence type="ECO:0000259" key="2">
    <source>
        <dbReference type="Pfam" id="PF02470"/>
    </source>
</evidence>
<dbReference type="AlphaFoldDB" id="A0A1A3GX33"/>
<dbReference type="Pfam" id="PF11887">
    <property type="entry name" value="Mce4_CUP1"/>
    <property type="match status" value="1"/>
</dbReference>
<sequence>MSSLFGGPLRPKNIPGGRKRVLEDYNKFWLGVIGLTVIIVMVAAVVLVSILDIGKKQYTAEFAQAAAIKSGNAVTIAGINVGEVQNVQLAGDHVVVTFKADKNVRLGTETRAAIKLTTILGSRYLEISPAGAGHLPGNTIELSHTEVPYDLQKTLEGATSTLSPLDADKIAESVRVMSGSLQGVPEALPEALTNLNSLAGVIQSRRDQLGTLITNADTIAALLHRQKADLGALVLQGNQILGEITTRRVAMQRLFDGVTLLADRAHTLLANEPQLDALISNLHEFSKMLAEHDALVRSILQVAPITARNIANLTGSGNGADITLPAGIMVDSWMCAISGRAPQFNIVEYFKDCK</sequence>
<protein>
    <submittedName>
        <fullName evidence="4">Mammalian cell entry protein</fullName>
    </submittedName>
</protein>
<evidence type="ECO:0000313" key="4">
    <source>
        <dbReference type="EMBL" id="OBJ40602.1"/>
    </source>
</evidence>
<dbReference type="PANTHER" id="PTHR33371">
    <property type="entry name" value="INTERMEMBRANE PHOSPHOLIPID TRANSPORT SYSTEM BINDING PROTEIN MLAD-RELATED"/>
    <property type="match status" value="1"/>
</dbReference>
<dbReference type="InterPro" id="IPR005693">
    <property type="entry name" value="Mce"/>
</dbReference>
<organism evidence="4 5">
    <name type="scientific">Mycolicibacterium mucogenicum</name>
    <name type="common">Mycobacterium mucogenicum</name>
    <dbReference type="NCBI Taxonomy" id="56689"/>
    <lineage>
        <taxon>Bacteria</taxon>
        <taxon>Bacillati</taxon>
        <taxon>Actinomycetota</taxon>
        <taxon>Actinomycetes</taxon>
        <taxon>Mycobacteriales</taxon>
        <taxon>Mycobacteriaceae</taxon>
        <taxon>Mycolicibacterium</taxon>
    </lineage>
</organism>
<feature type="domain" description="Mce/MlaD" evidence="2">
    <location>
        <begin position="55"/>
        <end position="129"/>
    </location>
</feature>
<feature type="transmembrane region" description="Helical" evidence="1">
    <location>
        <begin position="28"/>
        <end position="51"/>
    </location>
</feature>
<evidence type="ECO:0000313" key="5">
    <source>
        <dbReference type="Proteomes" id="UP000093898"/>
    </source>
</evidence>
<dbReference type="NCBIfam" id="TIGR00996">
    <property type="entry name" value="Mtu_fam_mce"/>
    <property type="match status" value="1"/>
</dbReference>
<reference evidence="4 5" key="1">
    <citation type="submission" date="2016-06" db="EMBL/GenBank/DDBJ databases">
        <authorList>
            <person name="Kjaerup R.B."/>
            <person name="Dalgaard T.S."/>
            <person name="Juul-Madsen H.R."/>
        </authorList>
    </citation>
    <scope>NUCLEOTIDE SEQUENCE [LARGE SCALE GENOMIC DNA]</scope>
    <source>
        <strain evidence="4 5">1127319.6</strain>
    </source>
</reference>
<dbReference type="RefSeq" id="WP_064982181.1">
    <property type="nucleotide sequence ID" value="NZ_LZLC01000153.1"/>
</dbReference>
<dbReference type="OrthoDB" id="3456055at2"/>
<dbReference type="Pfam" id="PF02470">
    <property type="entry name" value="MlaD"/>
    <property type="match status" value="1"/>
</dbReference>
<dbReference type="EMBL" id="LZLC01000153">
    <property type="protein sequence ID" value="OBJ40602.1"/>
    <property type="molecule type" value="Genomic_DNA"/>
</dbReference>
<keyword evidence="1" id="KW-0812">Transmembrane</keyword>
<keyword evidence="1" id="KW-0472">Membrane</keyword>
<dbReference type="InterPro" id="IPR003399">
    <property type="entry name" value="Mce/MlaD"/>
</dbReference>
<feature type="domain" description="Mammalian cell entry C-terminal" evidence="3">
    <location>
        <begin position="136"/>
        <end position="322"/>
    </location>
</feature>
<dbReference type="Proteomes" id="UP000093898">
    <property type="component" value="Unassembled WGS sequence"/>
</dbReference>